<name>A0A915K4K0_ROMCU</name>
<dbReference type="WBParaSite" id="nRc.2.0.1.t33258-RA">
    <property type="protein sequence ID" value="nRc.2.0.1.t33258-RA"/>
    <property type="gene ID" value="nRc.2.0.1.g33258"/>
</dbReference>
<dbReference type="Proteomes" id="UP000887565">
    <property type="component" value="Unplaced"/>
</dbReference>
<reference evidence="2" key="1">
    <citation type="submission" date="2022-11" db="UniProtKB">
        <authorList>
            <consortium name="WormBaseParasite"/>
        </authorList>
    </citation>
    <scope>IDENTIFICATION</scope>
</reference>
<sequence length="61" mass="7338">MVKKIAKRKPVDRINKHNHSLNPEGFQEKTIELWCEECCLIYIYAIICKDLKQWYWPSDIG</sequence>
<accession>A0A915K4K0</accession>
<evidence type="ECO:0000313" key="2">
    <source>
        <dbReference type="WBParaSite" id="nRc.2.0.1.t33258-RA"/>
    </source>
</evidence>
<dbReference type="AlphaFoldDB" id="A0A915K4K0"/>
<proteinExistence type="predicted"/>
<organism evidence="1 2">
    <name type="scientific">Romanomermis culicivorax</name>
    <name type="common">Nematode worm</name>
    <dbReference type="NCBI Taxonomy" id="13658"/>
    <lineage>
        <taxon>Eukaryota</taxon>
        <taxon>Metazoa</taxon>
        <taxon>Ecdysozoa</taxon>
        <taxon>Nematoda</taxon>
        <taxon>Enoplea</taxon>
        <taxon>Dorylaimia</taxon>
        <taxon>Mermithida</taxon>
        <taxon>Mermithoidea</taxon>
        <taxon>Mermithidae</taxon>
        <taxon>Romanomermis</taxon>
    </lineage>
</organism>
<protein>
    <submittedName>
        <fullName evidence="2">Uncharacterized protein</fullName>
    </submittedName>
</protein>
<evidence type="ECO:0000313" key="1">
    <source>
        <dbReference type="Proteomes" id="UP000887565"/>
    </source>
</evidence>
<keyword evidence="1" id="KW-1185">Reference proteome</keyword>